<feature type="domain" description="DUF2341" evidence="2">
    <location>
        <begin position="81"/>
        <end position="141"/>
    </location>
</feature>
<sequence>MRKIANAIITLIILLSTIPPAYPAPLVPSIPIYRLQTNLFPEWEYVALVDIYNPTGQAITNGVVAIELKEGQFPFHRARRDLADLRFATLDGQVLDYYIVNMIPDKYALIFVKIPQANPGDNYIYMFYGNPAATPTSDPSEFTITAWTFTNTRALRGWTTSGRVYINTDNGLKLDPFWGIYGYPYPIPIIKYALIYRSIANPKTFIVKYAYSKVVPTNEGGALLQVKTTTYAIDMDNSSVYLGTKAGGLKFSYTLVVSSIPATQPSYTTYIITYDINNKRITFNYAGATFTTSIKRPVIGAIGIKGDMYVKSIEILTTPNLEVKFIDYGWAYAVRADVYNEMSVDITSAKVLVRVDYDVAPRELFAPNGADIRVVDETGQLLPHKVIEWSDSYALIGVEVPVLKAKSVKTLYIFFGNPVAVDASTQDTFPSTNPRGIAVRVMPAVIYSPTRIFIIANGNTALDTTQLAENLSTYGRVQTLTTTEDVSNLYRMIMHGAFLSRDIIVVNALNTYPEIDITTVNSTDSIQDLFTRPGLFIGFDGSCSYLLPRKISLKRTLTYTPTISGLGTFSSTYGIYADVEFSTGSKLYIIYHKGDQFYIGSVLLRQGNGYALVTVMDKSSTQYLALINRAIKDYQKLALHKQDTDKITVIILDIQGLPKKGGGAIEEIADRLSSLDSVQILRAKTYEDLDKYFAQAKASGNTILLLNKHGNILPVPKDYATENGAWKLIEDGVFILSDGAITNVTYETSTHPAGLPIKSTRTPTYQGKANEPIHPSTINPYAIDLRNSVEIMLKYRPSNYYSLYDTGTGYYYALAIGTGEAFAIMNGIAYEDDELLSTIPLQIMLERTLIGKPLGNAVTIILKVVNAKGRPLEGVTVTVGGRTYTVNTQTQAKAPYGQVQITATKSGYDPATTTITATQDTVTVEITLTPAKIPVVLVVIPLVPINSYTLIWDDTTTVTRGYFVSTWAYYEDTIEFTITHPRIRPATSTVTFSDTYTSYIVAYLYPKIYIVGVVIVDYDDKTPLISFYALQFGTRPLTFTFTASGYFPETFTISVTRDTTTTLTVTKSIVTTTTTTTLTTYITPTIATKTVTATITTTWTLTITSTALVTTIVTNATTITVSTPAEKVTTKTVVVTYTKTVEIPTTVVMQALATSRSRTTITETVTVTTTITTTPTTTVTVPSYTTTFTTITDVKISTTTKHLGSTIYVPQYILSTRTYTLYTTTTVTKTVTTTITVTGDTYTLQPTETVTIQGETYKVPGQVATTLTAMATLMGYFITATLLAIAVVRIAQAVHSPKESMSRTIGMLLLAVITLIIMTILLTHIT</sequence>
<proteinExistence type="predicted"/>
<dbReference type="Gene3D" id="2.60.40.1120">
    <property type="entry name" value="Carboxypeptidase-like, regulatory domain"/>
    <property type="match status" value="1"/>
</dbReference>
<dbReference type="Pfam" id="PF10102">
    <property type="entry name" value="DUF2341"/>
    <property type="match status" value="2"/>
</dbReference>
<dbReference type="EMBL" id="JARRIG010000007">
    <property type="protein sequence ID" value="MFA4805200.1"/>
    <property type="molecule type" value="Genomic_DNA"/>
</dbReference>
<dbReference type="RefSeq" id="WP_372824626.1">
    <property type="nucleotide sequence ID" value="NZ_JARRIG010000007.1"/>
</dbReference>
<protein>
    <submittedName>
        <fullName evidence="3">DUF2341 domain-containing protein</fullName>
    </submittedName>
</protein>
<keyword evidence="1" id="KW-1133">Transmembrane helix</keyword>
<dbReference type="InterPro" id="IPR008969">
    <property type="entry name" value="CarboxyPept-like_regulatory"/>
</dbReference>
<organism evidence="3 4">
    <name type="scientific">Pyrococcus kukulkanii</name>
    <dbReference type="NCBI Taxonomy" id="1609559"/>
    <lineage>
        <taxon>Archaea</taxon>
        <taxon>Methanobacteriati</taxon>
        <taxon>Methanobacteriota</taxon>
        <taxon>Thermococci</taxon>
        <taxon>Thermococcales</taxon>
        <taxon>Thermococcaceae</taxon>
        <taxon>Pyrococcus</taxon>
    </lineage>
</organism>
<evidence type="ECO:0000313" key="4">
    <source>
        <dbReference type="Proteomes" id="UP001571980"/>
    </source>
</evidence>
<feature type="domain" description="DUF2341" evidence="2">
    <location>
        <begin position="368"/>
        <end position="428"/>
    </location>
</feature>
<evidence type="ECO:0000313" key="3">
    <source>
        <dbReference type="EMBL" id="MFA4805200.1"/>
    </source>
</evidence>
<dbReference type="Proteomes" id="UP001571980">
    <property type="component" value="Unassembled WGS sequence"/>
</dbReference>
<evidence type="ECO:0000256" key="1">
    <source>
        <dbReference type="SAM" id="Phobius"/>
    </source>
</evidence>
<gene>
    <name evidence="3" type="ORF">P8X34_10730</name>
</gene>
<feature type="transmembrane region" description="Helical" evidence="1">
    <location>
        <begin position="1304"/>
        <end position="1325"/>
    </location>
</feature>
<keyword evidence="4" id="KW-1185">Reference proteome</keyword>
<accession>A0ABV4T652</accession>
<keyword evidence="1" id="KW-0472">Membrane</keyword>
<name>A0ABV4T652_9EURY</name>
<feature type="transmembrane region" description="Helical" evidence="1">
    <location>
        <begin position="1273"/>
        <end position="1292"/>
    </location>
</feature>
<evidence type="ECO:0000259" key="2">
    <source>
        <dbReference type="Pfam" id="PF10102"/>
    </source>
</evidence>
<dbReference type="SUPFAM" id="SSF49464">
    <property type="entry name" value="Carboxypeptidase regulatory domain-like"/>
    <property type="match status" value="1"/>
</dbReference>
<reference evidence="3 4" key="1">
    <citation type="submission" date="2023-03" db="EMBL/GenBank/DDBJ databases">
        <title>Speciation in Pyrococcus: adaptation to high temperature as a mechanism.</title>
        <authorList>
            <person name="Gu J."/>
        </authorList>
    </citation>
    <scope>NUCLEOTIDE SEQUENCE [LARGE SCALE GENOMIC DNA]</scope>
    <source>
        <strain evidence="3 4">LMOA34</strain>
    </source>
</reference>
<keyword evidence="1" id="KW-0812">Transmembrane</keyword>
<comment type="caution">
    <text evidence="3">The sequence shown here is derived from an EMBL/GenBank/DDBJ whole genome shotgun (WGS) entry which is preliminary data.</text>
</comment>
<dbReference type="InterPro" id="IPR018765">
    <property type="entry name" value="DUF2341"/>
</dbReference>